<dbReference type="RefSeq" id="WP_123357998.1">
    <property type="nucleotide sequence ID" value="NZ_MOBM01000012.1"/>
</dbReference>
<dbReference type="InterPro" id="IPR016160">
    <property type="entry name" value="Ald_DH_CS_CYS"/>
</dbReference>
<dbReference type="EC" id="1.2.1.3" evidence="3"/>
<evidence type="ECO:0000256" key="4">
    <source>
        <dbReference type="ARBA" id="ARBA00049194"/>
    </source>
</evidence>
<dbReference type="Proteomes" id="UP000284002">
    <property type="component" value="Unassembled WGS sequence"/>
</dbReference>
<gene>
    <name evidence="6" type="ORF">BK662_10070</name>
</gene>
<evidence type="ECO:0000256" key="3">
    <source>
        <dbReference type="ARBA" id="ARBA00024226"/>
    </source>
</evidence>
<evidence type="ECO:0000313" key="7">
    <source>
        <dbReference type="Proteomes" id="UP000284002"/>
    </source>
</evidence>
<evidence type="ECO:0000313" key="6">
    <source>
        <dbReference type="EMBL" id="RON16841.1"/>
    </source>
</evidence>
<reference evidence="6 7" key="1">
    <citation type="submission" date="2016-10" db="EMBL/GenBank/DDBJ databases">
        <title>Comparative genome analysis of multiple Pseudomonas spp. focuses on biocontrol and plant growth promoting traits.</title>
        <authorList>
            <person name="Tao X.-Y."/>
            <person name="Taylor C.G."/>
        </authorList>
    </citation>
    <scope>NUCLEOTIDE SEQUENCE [LARGE SCALE GENOMIC DNA]</scope>
    <source>
        <strain evidence="6 7">36C6</strain>
    </source>
</reference>
<dbReference type="FunFam" id="3.40.605.10:FF:000007">
    <property type="entry name" value="NAD/NADP-dependent betaine aldehyde dehydrogenase"/>
    <property type="match status" value="1"/>
</dbReference>
<keyword evidence="2" id="KW-0560">Oxidoreductase</keyword>
<dbReference type="PANTHER" id="PTHR42804">
    <property type="entry name" value="ALDEHYDE DEHYDROGENASE"/>
    <property type="match status" value="1"/>
</dbReference>
<proteinExistence type="inferred from homology"/>
<dbReference type="GO" id="GO:0004029">
    <property type="term" value="F:aldehyde dehydrogenase (NAD+) activity"/>
    <property type="evidence" value="ECO:0007669"/>
    <property type="project" value="UniProtKB-EC"/>
</dbReference>
<dbReference type="AlphaFoldDB" id="A0A423HUD2"/>
<evidence type="ECO:0000256" key="1">
    <source>
        <dbReference type="ARBA" id="ARBA00009986"/>
    </source>
</evidence>
<dbReference type="InterPro" id="IPR016163">
    <property type="entry name" value="Ald_DH_C"/>
</dbReference>
<organism evidence="6 7">
    <name type="scientific">Pseudomonas frederiksbergensis</name>
    <dbReference type="NCBI Taxonomy" id="104087"/>
    <lineage>
        <taxon>Bacteria</taxon>
        <taxon>Pseudomonadati</taxon>
        <taxon>Pseudomonadota</taxon>
        <taxon>Gammaproteobacteria</taxon>
        <taxon>Pseudomonadales</taxon>
        <taxon>Pseudomonadaceae</taxon>
        <taxon>Pseudomonas</taxon>
    </lineage>
</organism>
<comment type="caution">
    <text evidence="6">The sequence shown here is derived from an EMBL/GenBank/DDBJ whole genome shotgun (WGS) entry which is preliminary data.</text>
</comment>
<dbReference type="CDD" id="cd07110">
    <property type="entry name" value="ALDH_F10_BADH"/>
    <property type="match status" value="1"/>
</dbReference>
<dbReference type="PROSITE" id="PS00070">
    <property type="entry name" value="ALDEHYDE_DEHYDR_CYS"/>
    <property type="match status" value="1"/>
</dbReference>
<accession>A0A423HUD2</accession>
<dbReference type="Pfam" id="PF00171">
    <property type="entry name" value="Aldedh"/>
    <property type="match status" value="1"/>
</dbReference>
<sequence length="482" mass="50814">MSFPITLDGLYIDGQWSSGNEHLRVINPATEALLTTVNGGDEHAVDQAVTAATNAFKAWSKTTGAERGAILRRIAAGVQAGREQLMKLQSSNNGKPLFEAAIDVDDVIATFEYYADLAEGLDAKQDSAVALPSDDFSARLRREPCGVVGLIVPWNFPMVTTAWKLAPALAAGCCVVLKPSEVTPLPELELATIIAEAGLPNGVFNLVCGTGLAVGAPLSADPRIAKISFTGSNAVGVQVMQRAAETVKGVSLELGGKSSLLVLADADIGLAVEVACGGGFFNAGQMCSATSRVLVADELADEFVARLKARAEAIRVADPFDPNVEMGALVNQAQYQRVLGHIDRGLSAGAKLICGGNRPADLPRGYFLQPTIFIDVPLDSALWCEEIFGPVICVRSFSSEAEAIALANDSQFGLVASVVTRDSEAADRVANALQAGLVWINAPQVIFPQTAWGGYKQSSIGRELGPWGLQAFQEIKHVIRAV</sequence>
<dbReference type="Gene3D" id="3.40.309.10">
    <property type="entry name" value="Aldehyde Dehydrogenase, Chain A, domain 2"/>
    <property type="match status" value="1"/>
</dbReference>
<dbReference type="PANTHER" id="PTHR42804:SF1">
    <property type="entry name" value="ALDEHYDE DEHYDROGENASE-RELATED"/>
    <property type="match status" value="1"/>
</dbReference>
<protein>
    <recommendedName>
        <fullName evidence="3">aldehyde dehydrogenase (NAD(+))</fullName>
        <ecNumber evidence="3">1.2.1.3</ecNumber>
    </recommendedName>
</protein>
<dbReference type="FunFam" id="3.40.309.10:FF:000012">
    <property type="entry name" value="Betaine aldehyde dehydrogenase"/>
    <property type="match status" value="1"/>
</dbReference>
<evidence type="ECO:0000259" key="5">
    <source>
        <dbReference type="Pfam" id="PF00171"/>
    </source>
</evidence>
<dbReference type="EMBL" id="MOBM01000012">
    <property type="protein sequence ID" value="RON16841.1"/>
    <property type="molecule type" value="Genomic_DNA"/>
</dbReference>
<comment type="catalytic activity">
    <reaction evidence="4">
        <text>an aldehyde + NAD(+) + H2O = a carboxylate + NADH + 2 H(+)</text>
        <dbReference type="Rhea" id="RHEA:16185"/>
        <dbReference type="ChEBI" id="CHEBI:15377"/>
        <dbReference type="ChEBI" id="CHEBI:15378"/>
        <dbReference type="ChEBI" id="CHEBI:17478"/>
        <dbReference type="ChEBI" id="CHEBI:29067"/>
        <dbReference type="ChEBI" id="CHEBI:57540"/>
        <dbReference type="ChEBI" id="CHEBI:57945"/>
        <dbReference type="EC" id="1.2.1.3"/>
    </reaction>
</comment>
<evidence type="ECO:0000256" key="2">
    <source>
        <dbReference type="ARBA" id="ARBA00023002"/>
    </source>
</evidence>
<dbReference type="SUPFAM" id="SSF53720">
    <property type="entry name" value="ALDH-like"/>
    <property type="match status" value="1"/>
</dbReference>
<comment type="similarity">
    <text evidence="1">Belongs to the aldehyde dehydrogenase family.</text>
</comment>
<dbReference type="InterPro" id="IPR015590">
    <property type="entry name" value="Aldehyde_DH_dom"/>
</dbReference>
<name>A0A423HUD2_9PSED</name>
<dbReference type="Gene3D" id="3.40.605.10">
    <property type="entry name" value="Aldehyde Dehydrogenase, Chain A, domain 1"/>
    <property type="match status" value="1"/>
</dbReference>
<dbReference type="InterPro" id="IPR016161">
    <property type="entry name" value="Ald_DH/histidinol_DH"/>
</dbReference>
<dbReference type="InterPro" id="IPR016162">
    <property type="entry name" value="Ald_DH_N"/>
</dbReference>
<feature type="domain" description="Aldehyde dehydrogenase" evidence="5">
    <location>
        <begin position="19"/>
        <end position="478"/>
    </location>
</feature>